<feature type="chain" id="PRO_5038339659" description="beta-N-acetylhexosaminidase" evidence="6">
    <location>
        <begin position="24"/>
        <end position="392"/>
    </location>
</feature>
<dbReference type="PROSITE" id="PS51257">
    <property type="entry name" value="PROKAR_LIPOPROTEIN"/>
    <property type="match status" value="1"/>
</dbReference>
<evidence type="ECO:0000256" key="2">
    <source>
        <dbReference type="ARBA" id="ARBA00005336"/>
    </source>
</evidence>
<dbReference type="InterPro" id="IPR019800">
    <property type="entry name" value="Glyco_hydro_3_AS"/>
</dbReference>
<evidence type="ECO:0000256" key="6">
    <source>
        <dbReference type="SAM" id="SignalP"/>
    </source>
</evidence>
<comment type="caution">
    <text evidence="8">The sequence shown here is derived from an EMBL/GenBank/DDBJ whole genome shotgun (WGS) entry which is preliminary data.</text>
</comment>
<keyword evidence="5" id="KW-0326">Glycosidase</keyword>
<dbReference type="GO" id="GO:0009254">
    <property type="term" value="P:peptidoglycan turnover"/>
    <property type="evidence" value="ECO:0007669"/>
    <property type="project" value="TreeGrafter"/>
</dbReference>
<comment type="catalytic activity">
    <reaction evidence="1">
        <text>Hydrolysis of terminal non-reducing N-acetyl-D-hexosamine residues in N-acetyl-beta-D-hexosaminides.</text>
        <dbReference type="EC" id="3.2.1.52"/>
    </reaction>
</comment>
<dbReference type="PANTHER" id="PTHR30480">
    <property type="entry name" value="BETA-HEXOSAMINIDASE-RELATED"/>
    <property type="match status" value="1"/>
</dbReference>
<dbReference type="RefSeq" id="WP_191284083.1">
    <property type="nucleotide sequence ID" value="NZ_BNAI01000008.1"/>
</dbReference>
<dbReference type="PROSITE" id="PS00775">
    <property type="entry name" value="GLYCOSYL_HYDROL_F3"/>
    <property type="match status" value="1"/>
</dbReference>
<dbReference type="EMBL" id="BNAI01000008">
    <property type="protein sequence ID" value="GHF24655.1"/>
    <property type="molecule type" value="Genomic_DNA"/>
</dbReference>
<organism evidence="8 9">
    <name type="scientific">Pseudolysinimonas yzui</name>
    <dbReference type="NCBI Taxonomy" id="2708254"/>
    <lineage>
        <taxon>Bacteria</taxon>
        <taxon>Bacillati</taxon>
        <taxon>Actinomycetota</taxon>
        <taxon>Actinomycetes</taxon>
        <taxon>Micrococcales</taxon>
        <taxon>Microbacteriaceae</taxon>
        <taxon>Pseudolysinimonas</taxon>
    </lineage>
</organism>
<evidence type="ECO:0000313" key="9">
    <source>
        <dbReference type="Proteomes" id="UP000617531"/>
    </source>
</evidence>
<dbReference type="GO" id="GO:0004563">
    <property type="term" value="F:beta-N-acetylhexosaminidase activity"/>
    <property type="evidence" value="ECO:0007669"/>
    <property type="project" value="UniProtKB-EC"/>
</dbReference>
<reference evidence="8" key="1">
    <citation type="journal article" date="2014" name="Int. J. Syst. Evol. Microbiol.">
        <title>Complete genome sequence of Corynebacterium casei LMG S-19264T (=DSM 44701T), isolated from a smear-ripened cheese.</title>
        <authorList>
            <consortium name="US DOE Joint Genome Institute (JGI-PGF)"/>
            <person name="Walter F."/>
            <person name="Albersmeier A."/>
            <person name="Kalinowski J."/>
            <person name="Ruckert C."/>
        </authorList>
    </citation>
    <scope>NUCLEOTIDE SEQUENCE</scope>
    <source>
        <strain evidence="8">CGMCC 1.16548</strain>
    </source>
</reference>
<dbReference type="InterPro" id="IPR001764">
    <property type="entry name" value="Glyco_hydro_3_N"/>
</dbReference>
<dbReference type="GO" id="GO:0005975">
    <property type="term" value="P:carbohydrate metabolic process"/>
    <property type="evidence" value="ECO:0007669"/>
    <property type="project" value="InterPro"/>
</dbReference>
<dbReference type="InterPro" id="IPR017853">
    <property type="entry name" value="GH"/>
</dbReference>
<dbReference type="Gene3D" id="3.20.20.300">
    <property type="entry name" value="Glycoside hydrolase, family 3, N-terminal domain"/>
    <property type="match status" value="1"/>
</dbReference>
<accession>A0A8J3GST4</accession>
<evidence type="ECO:0000256" key="5">
    <source>
        <dbReference type="ARBA" id="ARBA00023295"/>
    </source>
</evidence>
<evidence type="ECO:0000256" key="3">
    <source>
        <dbReference type="ARBA" id="ARBA00012663"/>
    </source>
</evidence>
<dbReference type="Pfam" id="PF00933">
    <property type="entry name" value="Glyco_hydro_3"/>
    <property type="match status" value="1"/>
</dbReference>
<dbReference type="InterPro" id="IPR050226">
    <property type="entry name" value="NagZ_Beta-hexosaminidase"/>
</dbReference>
<dbReference type="EC" id="3.2.1.52" evidence="3"/>
<dbReference type="InterPro" id="IPR036962">
    <property type="entry name" value="Glyco_hydro_3_N_sf"/>
</dbReference>
<evidence type="ECO:0000313" key="8">
    <source>
        <dbReference type="EMBL" id="GHF24655.1"/>
    </source>
</evidence>
<comment type="similarity">
    <text evidence="2">Belongs to the glycosyl hydrolase 3 family.</text>
</comment>
<gene>
    <name evidence="8" type="ORF">GCM10011600_27220</name>
</gene>
<proteinExistence type="inferred from homology"/>
<dbReference type="Proteomes" id="UP000617531">
    <property type="component" value="Unassembled WGS sequence"/>
</dbReference>
<feature type="signal peptide" evidence="6">
    <location>
        <begin position="1"/>
        <end position="23"/>
    </location>
</feature>
<dbReference type="SUPFAM" id="SSF51445">
    <property type="entry name" value="(Trans)glycosidases"/>
    <property type="match status" value="1"/>
</dbReference>
<protein>
    <recommendedName>
        <fullName evidence="3">beta-N-acetylhexosaminidase</fullName>
        <ecNumber evidence="3">3.2.1.52</ecNumber>
    </recommendedName>
</protein>
<sequence>MARRRAAPIAVALAIALSGCSSGALTPDQPPEPWAAVDTVTIDPLTAYVDARLAAMTLEQKIASLLMVHVGGVSPGPIRGVIDATGVAGVIYMGDNVASAQQLAATTAALSADPGLPVLTAIDQEGGIVARLPDGGPGAATLRTQDPAATLAAFQARAALVASAGVTINFGIVADVTSDRRSFIYSRTLGGDAASASPRVAAAVEGEHGVVFSTLKHFPGHGSVAGDSHSSVPTTAMSADEWRATQAGPFAAGIDAGAEVVMLGHLRYSAVDSAPATLSVVWNQILRDEMGFEGIIVTDDMSMLENSGEAVYSDQAANAVAAIAAGTTLLLYVGPVDVGRVVAAVAAAVRDGRIPMATIDDAAGRLLEVRRDLSDRTGPYVHCGEECRSLVG</sequence>
<reference evidence="8" key="2">
    <citation type="submission" date="2020-09" db="EMBL/GenBank/DDBJ databases">
        <authorList>
            <person name="Sun Q."/>
            <person name="Zhou Y."/>
        </authorList>
    </citation>
    <scope>NUCLEOTIDE SEQUENCE</scope>
    <source>
        <strain evidence="8">CGMCC 1.16548</strain>
    </source>
</reference>
<dbReference type="PANTHER" id="PTHR30480:SF13">
    <property type="entry name" value="BETA-HEXOSAMINIDASE"/>
    <property type="match status" value="1"/>
</dbReference>
<evidence type="ECO:0000256" key="1">
    <source>
        <dbReference type="ARBA" id="ARBA00001231"/>
    </source>
</evidence>
<keyword evidence="9" id="KW-1185">Reference proteome</keyword>
<evidence type="ECO:0000259" key="7">
    <source>
        <dbReference type="Pfam" id="PF00933"/>
    </source>
</evidence>
<keyword evidence="6" id="KW-0732">Signal</keyword>
<keyword evidence="4" id="KW-0378">Hydrolase</keyword>
<name>A0A8J3GST4_9MICO</name>
<evidence type="ECO:0000256" key="4">
    <source>
        <dbReference type="ARBA" id="ARBA00022801"/>
    </source>
</evidence>
<feature type="domain" description="Glycoside hydrolase family 3 N-terminal" evidence="7">
    <location>
        <begin position="57"/>
        <end position="369"/>
    </location>
</feature>
<dbReference type="AlphaFoldDB" id="A0A8J3GST4"/>